<feature type="transmembrane region" description="Helical" evidence="7">
    <location>
        <begin position="361"/>
        <end position="380"/>
    </location>
</feature>
<evidence type="ECO:0000313" key="9">
    <source>
        <dbReference type="EMBL" id="TCB98033.1"/>
    </source>
</evidence>
<sequence>MHELLSSVQHLPPWLIYVVAALVVAGETAVIVGLVAPGEATLLLVGFLTYTGTLRLGPALLVMVLAAVAGDAVAFRAGRRYGPRLRASRWGARVGPHRWARADAMVGRMGGRGVFTARWVAFARTLVPRLAGAAGMPYRRFAPWNLAGVVTWVGGSVLVGNLAGESYDTVSRLLGQATGAVLALVAALVVVVLGGRWLGRNPDPVRALLAWAARLPPVRWLSARYGLLFFLLSLRLGPTWALLANLAAGVGLLFLVALVVAGALRAVVRHSGLALVDGAIASWFAARRTPDAVEVTQLAVTVLRGSALIMLVAVVAVVQAWRHRPWRADLLSVVGTIGAFVPLVVLAVVTELAAGGRVVQFSTQNAVVTASLCMLAWLLSREARWPVAVALWTTAVAGVVGIGGARLYLGLSTASGTVAAVLLGAGWTAVFMVAWATRDRAVAAGGPSMRRRGGLSGGHFAGR</sequence>
<organism evidence="9 10">
    <name type="scientific">Micromonospora zingiberis</name>
    <dbReference type="NCBI Taxonomy" id="2053011"/>
    <lineage>
        <taxon>Bacteria</taxon>
        <taxon>Bacillati</taxon>
        <taxon>Actinomycetota</taxon>
        <taxon>Actinomycetes</taxon>
        <taxon>Micromonosporales</taxon>
        <taxon>Micromonosporaceae</taxon>
        <taxon>Micromonospora</taxon>
    </lineage>
</organism>
<dbReference type="GO" id="GO:0005886">
    <property type="term" value="C:plasma membrane"/>
    <property type="evidence" value="ECO:0007669"/>
    <property type="project" value="UniProtKB-SubCell"/>
</dbReference>
<feature type="transmembrane region" description="Helical" evidence="7">
    <location>
        <begin position="415"/>
        <end position="436"/>
    </location>
</feature>
<dbReference type="OrthoDB" id="9813426at2"/>
<evidence type="ECO:0000256" key="4">
    <source>
        <dbReference type="ARBA" id="ARBA00022692"/>
    </source>
</evidence>
<dbReference type="EMBL" id="SJJR01000005">
    <property type="protein sequence ID" value="TCB98033.1"/>
    <property type="molecule type" value="Genomic_DNA"/>
</dbReference>
<evidence type="ECO:0000256" key="3">
    <source>
        <dbReference type="ARBA" id="ARBA00022475"/>
    </source>
</evidence>
<feature type="transmembrane region" description="Helical" evidence="7">
    <location>
        <begin position="240"/>
        <end position="260"/>
    </location>
</feature>
<keyword evidence="10" id="KW-1185">Reference proteome</keyword>
<evidence type="ECO:0000256" key="7">
    <source>
        <dbReference type="SAM" id="Phobius"/>
    </source>
</evidence>
<feature type="transmembrane region" description="Helical" evidence="7">
    <location>
        <begin position="176"/>
        <end position="198"/>
    </location>
</feature>
<comment type="subcellular location">
    <subcellularLocation>
        <location evidence="1">Cell membrane</location>
        <topology evidence="1">Multi-pass membrane protein</topology>
    </subcellularLocation>
</comment>
<evidence type="ECO:0000256" key="2">
    <source>
        <dbReference type="ARBA" id="ARBA00010792"/>
    </source>
</evidence>
<evidence type="ECO:0000256" key="6">
    <source>
        <dbReference type="ARBA" id="ARBA00023136"/>
    </source>
</evidence>
<feature type="transmembrane region" description="Helical" evidence="7">
    <location>
        <begin position="387"/>
        <end position="409"/>
    </location>
</feature>
<dbReference type="PANTHER" id="PTHR30353">
    <property type="entry name" value="INNER MEMBRANE PROTEIN DEDA-RELATED"/>
    <property type="match status" value="1"/>
</dbReference>
<proteinExistence type="inferred from homology"/>
<dbReference type="RefSeq" id="WP_131303409.1">
    <property type="nucleotide sequence ID" value="NZ_SJJR01000005.1"/>
</dbReference>
<keyword evidence="6 7" id="KW-0472">Membrane</keyword>
<gene>
    <name evidence="9" type="ORF">E0H26_10635</name>
</gene>
<feature type="transmembrane region" description="Helical" evidence="7">
    <location>
        <begin position="267"/>
        <end position="286"/>
    </location>
</feature>
<feature type="transmembrane region" description="Helical" evidence="7">
    <location>
        <begin position="330"/>
        <end position="349"/>
    </location>
</feature>
<comment type="caution">
    <text evidence="9">The sequence shown here is derived from an EMBL/GenBank/DDBJ whole genome shotgun (WGS) entry which is preliminary data.</text>
</comment>
<keyword evidence="3" id="KW-1003">Cell membrane</keyword>
<evidence type="ECO:0000313" key="10">
    <source>
        <dbReference type="Proteomes" id="UP000292274"/>
    </source>
</evidence>
<feature type="transmembrane region" description="Helical" evidence="7">
    <location>
        <begin position="144"/>
        <end position="164"/>
    </location>
</feature>
<feature type="transmembrane region" description="Helical" evidence="7">
    <location>
        <begin position="298"/>
        <end position="318"/>
    </location>
</feature>
<dbReference type="Proteomes" id="UP000292274">
    <property type="component" value="Unassembled WGS sequence"/>
</dbReference>
<evidence type="ECO:0000259" key="8">
    <source>
        <dbReference type="Pfam" id="PF09335"/>
    </source>
</evidence>
<feature type="transmembrane region" description="Helical" evidence="7">
    <location>
        <begin position="14"/>
        <end position="36"/>
    </location>
</feature>
<dbReference type="InterPro" id="IPR032818">
    <property type="entry name" value="DedA-like"/>
</dbReference>
<dbReference type="PANTHER" id="PTHR30353:SF15">
    <property type="entry name" value="INNER MEMBRANE PROTEIN YABI"/>
    <property type="match status" value="1"/>
</dbReference>
<evidence type="ECO:0000256" key="1">
    <source>
        <dbReference type="ARBA" id="ARBA00004651"/>
    </source>
</evidence>
<feature type="domain" description="VTT" evidence="8">
    <location>
        <begin position="37"/>
        <end position="161"/>
    </location>
</feature>
<keyword evidence="5 7" id="KW-1133">Transmembrane helix</keyword>
<name>A0A4R0GNH2_9ACTN</name>
<dbReference type="InterPro" id="IPR032816">
    <property type="entry name" value="VTT_dom"/>
</dbReference>
<reference evidence="9 10" key="1">
    <citation type="submission" date="2019-02" db="EMBL/GenBank/DDBJ databases">
        <title>Jishengella sp. nov., isolated from a root of Zingiber montanum.</title>
        <authorList>
            <person name="Kuncharoen N."/>
            <person name="Kudo T."/>
            <person name="Masahiro Y."/>
            <person name="Ohkuma M."/>
            <person name="Tanasupawat S."/>
        </authorList>
    </citation>
    <scope>NUCLEOTIDE SEQUENCE [LARGE SCALE GENOMIC DNA]</scope>
    <source>
        <strain evidence="9 10">PLAI 1-1</strain>
    </source>
</reference>
<feature type="transmembrane region" description="Helical" evidence="7">
    <location>
        <begin position="218"/>
        <end position="234"/>
    </location>
</feature>
<protein>
    <submittedName>
        <fullName evidence="9">DedA family protein</fullName>
    </submittedName>
</protein>
<dbReference type="Pfam" id="PF09335">
    <property type="entry name" value="VTT_dom"/>
    <property type="match status" value="1"/>
</dbReference>
<accession>A0A4R0GNH2</accession>
<evidence type="ECO:0000256" key="5">
    <source>
        <dbReference type="ARBA" id="ARBA00022989"/>
    </source>
</evidence>
<keyword evidence="4 7" id="KW-0812">Transmembrane</keyword>
<feature type="transmembrane region" description="Helical" evidence="7">
    <location>
        <begin position="56"/>
        <end position="75"/>
    </location>
</feature>
<dbReference type="AlphaFoldDB" id="A0A4R0GNH2"/>
<comment type="similarity">
    <text evidence="2">Belongs to the DedA family.</text>
</comment>